<evidence type="ECO:0008006" key="3">
    <source>
        <dbReference type="Google" id="ProtNLM"/>
    </source>
</evidence>
<accession>A0A8J2Z594</accession>
<dbReference type="RefSeq" id="WP_117002987.1">
    <property type="nucleotide sequence ID" value="NZ_BMJS01000019.1"/>
</dbReference>
<dbReference type="InterPro" id="IPR018669">
    <property type="entry name" value="Toxin_HigB"/>
</dbReference>
<dbReference type="EMBL" id="BMJS01000019">
    <property type="protein sequence ID" value="GGG00373.1"/>
    <property type="molecule type" value="Genomic_DNA"/>
</dbReference>
<dbReference type="GO" id="GO:0003723">
    <property type="term" value="F:RNA binding"/>
    <property type="evidence" value="ECO:0007669"/>
    <property type="project" value="InterPro"/>
</dbReference>
<organism evidence="1 2">
    <name type="scientific">Cysteiniphilum litorale</name>
    <dbReference type="NCBI Taxonomy" id="2056700"/>
    <lineage>
        <taxon>Bacteria</taxon>
        <taxon>Pseudomonadati</taxon>
        <taxon>Pseudomonadota</taxon>
        <taxon>Gammaproteobacteria</taxon>
        <taxon>Thiotrichales</taxon>
        <taxon>Fastidiosibacteraceae</taxon>
        <taxon>Cysteiniphilum</taxon>
    </lineage>
</organism>
<evidence type="ECO:0000313" key="1">
    <source>
        <dbReference type="EMBL" id="GGG00373.1"/>
    </source>
</evidence>
<sequence>MIVINKELIVKFCKKHARAKKSFDPLLKILETNDFSGFRHLTETFKTADYVYHVFTIFDVAGHNYRMVTIVDYDFAVIDVRHIWTHEEYNKKQSILKKEAKKHANDK</sequence>
<dbReference type="Pfam" id="PF09907">
    <property type="entry name" value="HigB_toxin"/>
    <property type="match status" value="1"/>
</dbReference>
<protein>
    <recommendedName>
        <fullName evidence="3">mRNA interferase HigB</fullName>
    </recommendedName>
</protein>
<proteinExistence type="predicted"/>
<dbReference type="GO" id="GO:0110001">
    <property type="term" value="C:toxin-antitoxin complex"/>
    <property type="evidence" value="ECO:0007669"/>
    <property type="project" value="InterPro"/>
</dbReference>
<comment type="caution">
    <text evidence="1">The sequence shown here is derived from an EMBL/GenBank/DDBJ whole genome shotgun (WGS) entry which is preliminary data.</text>
</comment>
<reference evidence="1" key="1">
    <citation type="journal article" date="2014" name="Int. J. Syst. Evol. Microbiol.">
        <title>Complete genome sequence of Corynebacterium casei LMG S-19264T (=DSM 44701T), isolated from a smear-ripened cheese.</title>
        <authorList>
            <consortium name="US DOE Joint Genome Institute (JGI-PGF)"/>
            <person name="Walter F."/>
            <person name="Albersmeier A."/>
            <person name="Kalinowski J."/>
            <person name="Ruckert C."/>
        </authorList>
    </citation>
    <scope>NUCLEOTIDE SEQUENCE</scope>
    <source>
        <strain evidence="1">CGMCC 1.15758</strain>
    </source>
</reference>
<keyword evidence="2" id="KW-1185">Reference proteome</keyword>
<name>A0A8J2Z594_9GAMM</name>
<reference evidence="1" key="2">
    <citation type="submission" date="2020-09" db="EMBL/GenBank/DDBJ databases">
        <authorList>
            <person name="Sun Q."/>
            <person name="Zhou Y."/>
        </authorList>
    </citation>
    <scope>NUCLEOTIDE SEQUENCE</scope>
    <source>
        <strain evidence="1">CGMCC 1.15758</strain>
    </source>
</reference>
<dbReference type="AlphaFoldDB" id="A0A8J2Z594"/>
<dbReference type="Proteomes" id="UP000636949">
    <property type="component" value="Unassembled WGS sequence"/>
</dbReference>
<dbReference type="GO" id="GO:0004519">
    <property type="term" value="F:endonuclease activity"/>
    <property type="evidence" value="ECO:0007669"/>
    <property type="project" value="InterPro"/>
</dbReference>
<gene>
    <name evidence="1" type="ORF">GCM10010995_17120</name>
</gene>
<evidence type="ECO:0000313" key="2">
    <source>
        <dbReference type="Proteomes" id="UP000636949"/>
    </source>
</evidence>
<dbReference type="OrthoDB" id="9799912at2"/>